<protein>
    <recommendedName>
        <fullName evidence="5">5-formyltetrahydrofolate cyclo-ligase</fullName>
        <ecNumber evidence="5">6.3.3.2</ecNumber>
    </recommendedName>
</protein>
<evidence type="ECO:0000256" key="1">
    <source>
        <dbReference type="ARBA" id="ARBA00010638"/>
    </source>
</evidence>
<evidence type="ECO:0000256" key="3">
    <source>
        <dbReference type="ARBA" id="ARBA00022840"/>
    </source>
</evidence>
<keyword evidence="5" id="KW-0460">Magnesium</keyword>
<feature type="binding site" evidence="4">
    <location>
        <position position="48"/>
    </location>
    <ligand>
        <name>substrate</name>
    </ligand>
</feature>
<evidence type="ECO:0000256" key="4">
    <source>
        <dbReference type="PIRSR" id="PIRSR006806-1"/>
    </source>
</evidence>
<accession>A0A7W5XND8</accession>
<feature type="binding site" evidence="4">
    <location>
        <begin position="139"/>
        <end position="147"/>
    </location>
    <ligand>
        <name>ATP</name>
        <dbReference type="ChEBI" id="CHEBI:30616"/>
    </ligand>
</feature>
<dbReference type="GO" id="GO:0005524">
    <property type="term" value="F:ATP binding"/>
    <property type="evidence" value="ECO:0007669"/>
    <property type="project" value="UniProtKB-KW"/>
</dbReference>
<dbReference type="InterPro" id="IPR024185">
    <property type="entry name" value="FTHF_cligase-like_sf"/>
</dbReference>
<dbReference type="AlphaFoldDB" id="A0A7W5XND8"/>
<dbReference type="GO" id="GO:0009396">
    <property type="term" value="P:folic acid-containing compound biosynthetic process"/>
    <property type="evidence" value="ECO:0007669"/>
    <property type="project" value="TreeGrafter"/>
</dbReference>
<name>A0A7W5XND8_9MICC</name>
<feature type="binding site" evidence="4">
    <location>
        <position position="53"/>
    </location>
    <ligand>
        <name>substrate</name>
    </ligand>
</feature>
<dbReference type="EMBL" id="JACIBT010000001">
    <property type="protein sequence ID" value="MBB3666517.1"/>
    <property type="molecule type" value="Genomic_DNA"/>
</dbReference>
<dbReference type="InterPro" id="IPR002698">
    <property type="entry name" value="FTHF_cligase"/>
</dbReference>
<comment type="cofactor">
    <cofactor evidence="5">
        <name>Mg(2+)</name>
        <dbReference type="ChEBI" id="CHEBI:18420"/>
    </cofactor>
</comment>
<proteinExistence type="inferred from homology"/>
<evidence type="ECO:0000256" key="5">
    <source>
        <dbReference type="RuleBase" id="RU361279"/>
    </source>
</evidence>
<comment type="catalytic activity">
    <reaction evidence="5">
        <text>(6S)-5-formyl-5,6,7,8-tetrahydrofolate + ATP = (6R)-5,10-methenyltetrahydrofolate + ADP + phosphate</text>
        <dbReference type="Rhea" id="RHEA:10488"/>
        <dbReference type="ChEBI" id="CHEBI:30616"/>
        <dbReference type="ChEBI" id="CHEBI:43474"/>
        <dbReference type="ChEBI" id="CHEBI:57455"/>
        <dbReference type="ChEBI" id="CHEBI:57457"/>
        <dbReference type="ChEBI" id="CHEBI:456216"/>
        <dbReference type="EC" id="6.3.3.2"/>
    </reaction>
</comment>
<comment type="caution">
    <text evidence="6">The sequence shown here is derived from an EMBL/GenBank/DDBJ whole genome shotgun (WGS) entry which is preliminary data.</text>
</comment>
<keyword evidence="6" id="KW-0436">Ligase</keyword>
<sequence length="207" mass="22528">MEPKAEVRRRHRAQRAALSRAEIAARAQRLAAVLGEQIGAESVVVGYMPMRGEPDVLPLLGEHIRRGGRVFVPVIIDAGTRRLAWAQWTSTVQLRRSTLFPVMEPVGVRTTTTELLQLAAHTGLTVLVPALAVDAAGARLGQGGGFYDTLFAEHSELVQRAELLAVLHAEEVLRPGSFAVEDHDLRVHRAVTPEGMITLSGEHDESV</sequence>
<dbReference type="PANTHER" id="PTHR23407">
    <property type="entry name" value="ATPASE INHIBITOR/5-FORMYLTETRAHYDROFOLATE CYCLO-LIGASE"/>
    <property type="match status" value="1"/>
</dbReference>
<dbReference type="Pfam" id="PF01812">
    <property type="entry name" value="5-FTHF_cyc-lig"/>
    <property type="match status" value="1"/>
</dbReference>
<keyword evidence="3 4" id="KW-0067">ATP-binding</keyword>
<dbReference type="EC" id="6.3.3.2" evidence="5"/>
<dbReference type="GO" id="GO:0046872">
    <property type="term" value="F:metal ion binding"/>
    <property type="evidence" value="ECO:0007669"/>
    <property type="project" value="UniProtKB-KW"/>
</dbReference>
<dbReference type="GO" id="GO:0030272">
    <property type="term" value="F:5-formyltetrahydrofolate cyclo-ligase activity"/>
    <property type="evidence" value="ECO:0007669"/>
    <property type="project" value="UniProtKB-EC"/>
</dbReference>
<organism evidence="6 7">
    <name type="scientific">Garicola koreensis</name>
    <dbReference type="NCBI Taxonomy" id="1262554"/>
    <lineage>
        <taxon>Bacteria</taxon>
        <taxon>Bacillati</taxon>
        <taxon>Actinomycetota</taxon>
        <taxon>Actinomycetes</taxon>
        <taxon>Micrococcales</taxon>
        <taxon>Micrococcaceae</taxon>
        <taxon>Garicola</taxon>
    </lineage>
</organism>
<keyword evidence="2 4" id="KW-0547">Nucleotide-binding</keyword>
<dbReference type="Proteomes" id="UP000547528">
    <property type="component" value="Unassembled WGS sequence"/>
</dbReference>
<reference evidence="6 7" key="1">
    <citation type="submission" date="2020-08" db="EMBL/GenBank/DDBJ databases">
        <title>Sequencing the genomes of 1000 actinobacteria strains.</title>
        <authorList>
            <person name="Klenk H.-P."/>
        </authorList>
    </citation>
    <scope>NUCLEOTIDE SEQUENCE [LARGE SCALE GENOMIC DNA]</scope>
    <source>
        <strain evidence="6 7">DSM 28238</strain>
    </source>
</reference>
<dbReference type="RefSeq" id="WP_183356961.1">
    <property type="nucleotide sequence ID" value="NZ_BAABKR010000004.1"/>
</dbReference>
<feature type="binding site" evidence="4">
    <location>
        <begin position="4"/>
        <end position="8"/>
    </location>
    <ligand>
        <name>ATP</name>
        <dbReference type="ChEBI" id="CHEBI:30616"/>
    </ligand>
</feature>
<dbReference type="SUPFAM" id="SSF100950">
    <property type="entry name" value="NagB/RpiA/CoA transferase-like"/>
    <property type="match status" value="1"/>
</dbReference>
<dbReference type="GO" id="GO:0035999">
    <property type="term" value="P:tetrahydrofolate interconversion"/>
    <property type="evidence" value="ECO:0007669"/>
    <property type="project" value="TreeGrafter"/>
</dbReference>
<dbReference type="Gene3D" id="3.40.50.10420">
    <property type="entry name" value="NagB/RpiA/CoA transferase-like"/>
    <property type="match status" value="1"/>
</dbReference>
<evidence type="ECO:0000313" key="7">
    <source>
        <dbReference type="Proteomes" id="UP000547528"/>
    </source>
</evidence>
<comment type="similarity">
    <text evidence="1 5">Belongs to the 5-formyltetrahydrofolate cyclo-ligase family.</text>
</comment>
<dbReference type="PANTHER" id="PTHR23407:SF1">
    <property type="entry name" value="5-FORMYLTETRAHYDROFOLATE CYCLO-LIGASE"/>
    <property type="match status" value="1"/>
</dbReference>
<dbReference type="InterPro" id="IPR037171">
    <property type="entry name" value="NagB/RpiA_transferase-like"/>
</dbReference>
<evidence type="ECO:0000256" key="2">
    <source>
        <dbReference type="ARBA" id="ARBA00022741"/>
    </source>
</evidence>
<gene>
    <name evidence="6" type="ORF">FHX47_000110</name>
</gene>
<keyword evidence="5" id="KW-0479">Metal-binding</keyword>
<keyword evidence="7" id="KW-1185">Reference proteome</keyword>
<dbReference type="PIRSF" id="PIRSF006806">
    <property type="entry name" value="FTHF_cligase"/>
    <property type="match status" value="1"/>
</dbReference>
<dbReference type="NCBIfam" id="TIGR02727">
    <property type="entry name" value="MTHFS_bact"/>
    <property type="match status" value="1"/>
</dbReference>
<evidence type="ECO:0000313" key="6">
    <source>
        <dbReference type="EMBL" id="MBB3666517.1"/>
    </source>
</evidence>